<feature type="signal peptide" evidence="11">
    <location>
        <begin position="1"/>
        <end position="25"/>
    </location>
</feature>
<reference evidence="13 14" key="1">
    <citation type="submission" date="2015-04" db="EMBL/GenBank/DDBJ databases">
        <authorList>
            <person name="Syromyatnikov M.Y."/>
            <person name="Popov V.N."/>
        </authorList>
    </citation>
    <scope>NUCLEOTIDE SEQUENCE [LARGE SCALE GENOMIC DNA]</scope>
</reference>
<organism evidence="13 14">
    <name type="scientific">Clunio marinus</name>
    <dbReference type="NCBI Taxonomy" id="568069"/>
    <lineage>
        <taxon>Eukaryota</taxon>
        <taxon>Metazoa</taxon>
        <taxon>Ecdysozoa</taxon>
        <taxon>Arthropoda</taxon>
        <taxon>Hexapoda</taxon>
        <taxon>Insecta</taxon>
        <taxon>Pterygota</taxon>
        <taxon>Neoptera</taxon>
        <taxon>Endopterygota</taxon>
        <taxon>Diptera</taxon>
        <taxon>Nematocera</taxon>
        <taxon>Chironomoidea</taxon>
        <taxon>Chironomidae</taxon>
        <taxon>Clunio</taxon>
    </lineage>
</organism>
<dbReference type="Gene3D" id="3.90.640.10">
    <property type="entry name" value="Actin, Chain A, domain 4"/>
    <property type="match status" value="1"/>
</dbReference>
<dbReference type="Proteomes" id="UP000183832">
    <property type="component" value="Unassembled WGS sequence"/>
</dbReference>
<dbReference type="InterPro" id="IPR029048">
    <property type="entry name" value="HSP70_C_sf"/>
</dbReference>
<feature type="compositionally biased region" description="Polar residues" evidence="10">
    <location>
        <begin position="1037"/>
        <end position="1063"/>
    </location>
</feature>
<dbReference type="PROSITE" id="PS51980">
    <property type="entry name" value="OCEL"/>
    <property type="match status" value="1"/>
</dbReference>
<dbReference type="InterPro" id="IPR029047">
    <property type="entry name" value="HSP70_peptide-bd_sf"/>
</dbReference>
<dbReference type="GO" id="GO:0034663">
    <property type="term" value="C:endoplasmic reticulum chaperone complex"/>
    <property type="evidence" value="ECO:0007669"/>
    <property type="project" value="TreeGrafter"/>
</dbReference>
<dbReference type="FunFam" id="3.30.30.30:FF:000004">
    <property type="entry name" value="hypoxia up-regulated protein 1"/>
    <property type="match status" value="1"/>
</dbReference>
<dbReference type="SUPFAM" id="SSF46785">
    <property type="entry name" value="Winged helix' DNA-binding domain"/>
    <property type="match status" value="1"/>
</dbReference>
<dbReference type="SUPFAM" id="SSF144292">
    <property type="entry name" value="occludin/ELL-like"/>
    <property type="match status" value="1"/>
</dbReference>
<dbReference type="Gene3D" id="2.60.34.10">
    <property type="entry name" value="Substrate Binding Domain Of DNAk, Chain A, domain 1"/>
    <property type="match status" value="1"/>
</dbReference>
<dbReference type="InterPro" id="IPR043129">
    <property type="entry name" value="ATPase_NBD"/>
</dbReference>
<evidence type="ECO:0000256" key="3">
    <source>
        <dbReference type="ARBA" id="ARBA00022729"/>
    </source>
</evidence>
<keyword evidence="5" id="KW-0256">Endoplasmic reticulum</keyword>
<dbReference type="EMBL" id="CVRI01000006">
    <property type="protein sequence ID" value="CRK88111.1"/>
    <property type="molecule type" value="Genomic_DNA"/>
</dbReference>
<feature type="region of interest" description="Disordered" evidence="10">
    <location>
        <begin position="867"/>
        <end position="913"/>
    </location>
</feature>
<feature type="region of interest" description="Disordered" evidence="10">
    <location>
        <begin position="572"/>
        <end position="646"/>
    </location>
</feature>
<dbReference type="OrthoDB" id="10262720at2759"/>
<feature type="compositionally biased region" description="Low complexity" evidence="10">
    <location>
        <begin position="1253"/>
        <end position="1271"/>
    </location>
</feature>
<dbReference type="Gene3D" id="6.10.140.340">
    <property type="match status" value="1"/>
</dbReference>
<dbReference type="Pfam" id="PF10390">
    <property type="entry name" value="ELL"/>
    <property type="match status" value="1"/>
</dbReference>
<dbReference type="PANTHER" id="PTHR45639">
    <property type="entry name" value="HSC70CB, ISOFORM G-RELATED"/>
    <property type="match status" value="1"/>
</dbReference>
<evidence type="ECO:0000256" key="4">
    <source>
        <dbReference type="ARBA" id="ARBA00022741"/>
    </source>
</evidence>
<dbReference type="Pfam" id="PF00012">
    <property type="entry name" value="HSP70"/>
    <property type="match status" value="1"/>
</dbReference>
<feature type="region of interest" description="Disordered" evidence="10">
    <location>
        <begin position="1010"/>
        <end position="1163"/>
    </location>
</feature>
<sequence>MKIVMKVTFIPVLLFITVFIRHASGAAVMSVDLGTEWMKVGIVSPGLPMEMALNKESKRKTPSVIAFREKSRFFGEEAVTLAGRFPASSYAYLIDLLGKDVNNPIVALYKKRFPYYNIEADPERNTVTFKNGDEMYTVEELVAQLLQRAQEFAQDATGQAIQECVLIVPGFFGQAERLALLSAARLANLKVLQLMNDYTAVALNYGIFQRKSFNDSAQYYMFYDMGASKTTVSIVSYQLVKDKVLKEKLPVVQVIGVGYDRTLGGMEMQLRLRDYLADAFNAMKKTTQNVYDSPRALAKLFKEAGRVKNVLSANADHYAQIEGLLDEQDFKFLVKREKFEELCNDLFNRVAAPVKKAVEAAGISLDILNQVILFGGATRTPKIQEILKKEIKMELGKNLNADEAACMGAVYRAADLATGFKVKKFIIKDAVLFPIQVVFEREDGGKKPVVRTLFGPMNTYPQKKVITFNKHKQDFDFSVNYADLDHLPTGEVANIGPLNITKVQLKNVGKVMEEKIKEGVESKGIKAHFSLDDSGVFSLVNVELSFLEKQAEGEEEEEGTLSKLGSTISKLFSGDKDDNKVETAPTNETETEQEATEAPTTSPPPTNNDTEVPTTNETASDSTTKNETTSTTENDEEKPKVIARKEPIESSSELLVKLPLDGNQYKESKARIDEFAKFEREKLRRESAVNSLESHVIEAQMRLEQEEYSSCATEKELEEIRSMCSVISEWLYEDGIDADVDIYDEKLEKLRKKTNEIYARHWEHNERPEALKALHGMINGSEHFLASARNITADPDKGDVFSEKEVEDLAKAIKEVIEWRDKEVAAQDKLPRNEPVRLTVKHLTDKMAFLDREVKYLVNKIKAWRPKEKPKKKKKSSNETTSQESSETIENVEENQQETPPANKEENKKEDVEKVEEVPINKYGSQSKASIQFLGNEGFLSFPSVGNNGSSNQAMEQKFSFSLTEEEKQGSFECLQQTHGQMNVMGGIQYRMRVQAQEDVYENTRRSMAQAAQNQKKKCTREIKPNQTDIGRKITKKPSTIISPLNRIATSGQTSSTPNNFLSNGKRPLDVSERGPISNDGQPQQQQQQQQQQTQSHLTSQQQISATSSHSYNTISSQDHHDSYHSALNGVVGDDVDHQRTTSSMGHNLSRNSGQQNHRNPDIMRKPIKERLIHLLALRPFKKLELYDRLTKEGIKDRDRSVILNVLKTISHTRDNAYVLNRHIWNDVHEDWPFYSEQDRSTLKRRKPQNLTPPLSSDGGSSSTSGQSPNSQHNGSPPPAVKRPSSQAPSSLNNNMNNSNLINDKYLEPAAKKQRISHYKKQDAMDGIRSSNIYESRDGNSFMNSRSRDNDDYYGEYPPITSVEQRRKYKTEFYKDYAEYRQLHLIMDKARRRFANLQQELSNTSPSERKYKEIQNQIIQEYKENNNSSFFQDKKQRFDYLHEKLSHIKKLVSDFDSRLTKGNVTHGDIQPTHNAY</sequence>
<dbReference type="Pfam" id="PF07303">
    <property type="entry name" value="Occludin_ELL"/>
    <property type="match status" value="1"/>
</dbReference>
<dbReference type="Gene3D" id="1.20.1270.10">
    <property type="match status" value="1"/>
</dbReference>
<feature type="compositionally biased region" description="Basic and acidic residues" evidence="10">
    <location>
        <begin position="637"/>
        <end position="646"/>
    </location>
</feature>
<keyword evidence="7" id="KW-0143">Chaperone</keyword>
<dbReference type="GO" id="GO:0005788">
    <property type="term" value="C:endoplasmic reticulum lumen"/>
    <property type="evidence" value="ECO:0007669"/>
    <property type="project" value="UniProtKB-SubCell"/>
</dbReference>
<feature type="compositionally biased region" description="Polar residues" evidence="10">
    <location>
        <begin position="1104"/>
        <end position="1117"/>
    </location>
</feature>
<dbReference type="PANTHER" id="PTHR45639:SF3">
    <property type="entry name" value="HYPOXIA UP-REGULATED PROTEIN 1"/>
    <property type="match status" value="1"/>
</dbReference>
<comment type="subcellular location">
    <subcellularLocation>
        <location evidence="1">Endoplasmic reticulum lumen</location>
    </subcellularLocation>
</comment>
<evidence type="ECO:0000313" key="14">
    <source>
        <dbReference type="Proteomes" id="UP000183832"/>
    </source>
</evidence>
<evidence type="ECO:0000256" key="10">
    <source>
        <dbReference type="SAM" id="MobiDB-lite"/>
    </source>
</evidence>
<evidence type="ECO:0000256" key="1">
    <source>
        <dbReference type="ARBA" id="ARBA00004319"/>
    </source>
</evidence>
<dbReference type="GO" id="GO:0005524">
    <property type="term" value="F:ATP binding"/>
    <property type="evidence" value="ECO:0007669"/>
    <property type="project" value="UniProtKB-KW"/>
</dbReference>
<feature type="domain" description="OCEL" evidence="12">
    <location>
        <begin position="1351"/>
        <end position="1460"/>
    </location>
</feature>
<keyword evidence="3 11" id="KW-0732">Signal</keyword>
<dbReference type="PRINTS" id="PR00301">
    <property type="entry name" value="HEATSHOCK70"/>
</dbReference>
<dbReference type="Gene3D" id="3.30.420.40">
    <property type="match status" value="2"/>
</dbReference>
<dbReference type="GO" id="GO:0030968">
    <property type="term" value="P:endoplasmic reticulum unfolded protein response"/>
    <property type="evidence" value="ECO:0007669"/>
    <property type="project" value="TreeGrafter"/>
</dbReference>
<evidence type="ECO:0000256" key="2">
    <source>
        <dbReference type="ARBA" id="ARBA00007381"/>
    </source>
</evidence>
<evidence type="ECO:0000256" key="8">
    <source>
        <dbReference type="ARBA" id="ARBA00040503"/>
    </source>
</evidence>
<evidence type="ECO:0000313" key="13">
    <source>
        <dbReference type="EMBL" id="CRK88111.1"/>
    </source>
</evidence>
<feature type="compositionally biased region" description="Low complexity" evidence="10">
    <location>
        <begin position="621"/>
        <end position="632"/>
    </location>
</feature>
<comment type="similarity">
    <text evidence="2">Belongs to the heat shock protein 70 family.</text>
</comment>
<comment type="similarity">
    <text evidence="9">Belongs to the ELL/occludin family.</text>
</comment>
<feature type="compositionally biased region" description="Basic and acidic residues" evidence="10">
    <location>
        <begin position="903"/>
        <end position="913"/>
    </location>
</feature>
<feature type="chain" id="PRO_5012972629" description="Hypoxia up-regulated protein 1" evidence="11">
    <location>
        <begin position="26"/>
        <end position="1476"/>
    </location>
</feature>
<dbReference type="GO" id="GO:0006368">
    <property type="term" value="P:transcription elongation by RNA polymerase II"/>
    <property type="evidence" value="ECO:0007669"/>
    <property type="project" value="InterPro"/>
</dbReference>
<dbReference type="InterPro" id="IPR013126">
    <property type="entry name" value="Hsp_70_fam"/>
</dbReference>
<evidence type="ECO:0000256" key="5">
    <source>
        <dbReference type="ARBA" id="ARBA00022824"/>
    </source>
</evidence>
<feature type="compositionally biased region" description="Polar residues" evidence="10">
    <location>
        <begin position="1141"/>
        <end position="1158"/>
    </location>
</feature>
<feature type="compositionally biased region" description="Low complexity" evidence="10">
    <location>
        <begin position="878"/>
        <end position="889"/>
    </location>
</feature>
<dbReference type="CDD" id="cd10230">
    <property type="entry name" value="ASKHA_NBD_HSP70_HYOU1"/>
    <property type="match status" value="1"/>
</dbReference>
<keyword evidence="6" id="KW-0067">ATP-binding</keyword>
<dbReference type="GO" id="GO:0140662">
    <property type="term" value="F:ATP-dependent protein folding chaperone"/>
    <property type="evidence" value="ECO:0007669"/>
    <property type="project" value="InterPro"/>
</dbReference>
<evidence type="ECO:0000256" key="7">
    <source>
        <dbReference type="ARBA" id="ARBA00023186"/>
    </source>
</evidence>
<feature type="compositionally biased region" description="Polar residues" evidence="10">
    <location>
        <begin position="1329"/>
        <end position="1345"/>
    </location>
</feature>
<dbReference type="GO" id="GO:0008023">
    <property type="term" value="C:transcription elongation factor complex"/>
    <property type="evidence" value="ECO:0007669"/>
    <property type="project" value="InterPro"/>
</dbReference>
<dbReference type="FunFam" id="3.90.640.10:FF:000012">
    <property type="entry name" value="Hypoxia up-regulated protein 1"/>
    <property type="match status" value="1"/>
</dbReference>
<accession>A0A1J1HJA8</accession>
<feature type="compositionally biased region" description="Low complexity" evidence="10">
    <location>
        <begin position="1082"/>
        <end position="1103"/>
    </location>
</feature>
<evidence type="ECO:0000256" key="6">
    <source>
        <dbReference type="ARBA" id="ARBA00022840"/>
    </source>
</evidence>
<dbReference type="Gene3D" id="3.30.30.30">
    <property type="match status" value="1"/>
</dbReference>
<feature type="region of interest" description="Disordered" evidence="10">
    <location>
        <begin position="1313"/>
        <end position="1358"/>
    </location>
</feature>
<keyword evidence="4" id="KW-0547">Nucleotide-binding</keyword>
<evidence type="ECO:0000256" key="9">
    <source>
        <dbReference type="PROSITE-ProRule" id="PRU01324"/>
    </source>
</evidence>
<name>A0A1J1HJA8_9DIPT</name>
<dbReference type="InterPro" id="IPR019464">
    <property type="entry name" value="ELL_N"/>
</dbReference>
<proteinExistence type="inferred from homology"/>
<dbReference type="SUPFAM" id="SSF100934">
    <property type="entry name" value="Heat shock protein 70kD (HSP70), C-terminal subdomain"/>
    <property type="match status" value="1"/>
</dbReference>
<dbReference type="InterPro" id="IPR010844">
    <property type="entry name" value="Occludin_ELL"/>
</dbReference>
<evidence type="ECO:0000256" key="11">
    <source>
        <dbReference type="SAM" id="SignalP"/>
    </source>
</evidence>
<dbReference type="Gene3D" id="1.10.10.2670">
    <property type="entry name" value="E3 ubiquitin-protein ligase"/>
    <property type="match status" value="1"/>
</dbReference>
<gene>
    <name evidence="13" type="ORF">CLUMA_CG001896</name>
</gene>
<dbReference type="STRING" id="568069.A0A1J1HJA8"/>
<feature type="compositionally biased region" description="Low complexity" evidence="10">
    <location>
        <begin position="1290"/>
        <end position="1301"/>
    </location>
</feature>
<evidence type="ECO:0000259" key="12">
    <source>
        <dbReference type="PROSITE" id="PS51980"/>
    </source>
</evidence>
<dbReference type="SUPFAM" id="SSF53067">
    <property type="entry name" value="Actin-like ATPase domain"/>
    <property type="match status" value="2"/>
</dbReference>
<feature type="region of interest" description="Disordered" evidence="10">
    <location>
        <begin position="1240"/>
        <end position="1301"/>
    </location>
</feature>
<dbReference type="InterPro" id="IPR042065">
    <property type="entry name" value="E3_ELL-like"/>
</dbReference>
<dbReference type="InterPro" id="IPR036390">
    <property type="entry name" value="WH_DNA-bd_sf"/>
</dbReference>
<protein>
    <recommendedName>
        <fullName evidence="8">Hypoxia up-regulated protein 1</fullName>
    </recommendedName>
</protein>
<keyword evidence="14" id="KW-1185">Reference proteome</keyword>